<proteinExistence type="inferred from homology"/>
<dbReference type="EMBL" id="JAVLET010000004">
    <property type="protein sequence ID" value="KAL0470082.1"/>
    <property type="molecule type" value="Genomic_DNA"/>
</dbReference>
<feature type="compositionally biased region" description="Pro residues" evidence="5">
    <location>
        <begin position="967"/>
        <end position="977"/>
    </location>
</feature>
<evidence type="ECO:0000256" key="1">
    <source>
        <dbReference type="ARBA" id="ARBA00004127"/>
    </source>
</evidence>
<feature type="region of interest" description="Disordered" evidence="5">
    <location>
        <begin position="1"/>
        <end position="111"/>
    </location>
</feature>
<feature type="compositionally biased region" description="Low complexity" evidence="5">
    <location>
        <begin position="1015"/>
        <end position="1050"/>
    </location>
</feature>
<feature type="compositionally biased region" description="Low complexity" evidence="5">
    <location>
        <begin position="980"/>
        <end position="989"/>
    </location>
</feature>
<dbReference type="InterPro" id="IPR006685">
    <property type="entry name" value="MscS_channel_2nd"/>
</dbReference>
<feature type="compositionally biased region" description="Polar residues" evidence="5">
    <location>
        <begin position="866"/>
        <end position="877"/>
    </location>
</feature>
<dbReference type="PIRSF" id="PIRSF017209">
    <property type="entry name" value="Memb_At2g17000_prd"/>
    <property type="match status" value="1"/>
</dbReference>
<feature type="region of interest" description="Disordered" evidence="5">
    <location>
        <begin position="800"/>
        <end position="878"/>
    </location>
</feature>
<feature type="compositionally biased region" description="Polar residues" evidence="5">
    <location>
        <begin position="1054"/>
        <end position="1068"/>
    </location>
</feature>
<protein>
    <recommendedName>
        <fullName evidence="4">Mechanosensitive ion channel protein</fullName>
    </recommendedName>
</protein>
<dbReference type="Gene3D" id="1.10.238.10">
    <property type="entry name" value="EF-hand"/>
    <property type="match status" value="1"/>
</dbReference>
<gene>
    <name evidence="8" type="ORF">QR685DRAFT_440763</name>
</gene>
<feature type="compositionally biased region" description="Basic and acidic residues" evidence="5">
    <location>
        <begin position="823"/>
        <end position="835"/>
    </location>
</feature>
<keyword evidence="6" id="KW-0812">Transmembrane</keyword>
<evidence type="ECO:0000256" key="2">
    <source>
        <dbReference type="ARBA" id="ARBA00008017"/>
    </source>
</evidence>
<dbReference type="InterPro" id="IPR016688">
    <property type="entry name" value="MscS-like_plants/fungi"/>
</dbReference>
<keyword evidence="9" id="KW-1185">Reference proteome</keyword>
<evidence type="ECO:0000256" key="4">
    <source>
        <dbReference type="PIRNR" id="PIRNR017209"/>
    </source>
</evidence>
<dbReference type="Pfam" id="PF00924">
    <property type="entry name" value="MS_channel_2nd"/>
    <property type="match status" value="1"/>
</dbReference>
<evidence type="ECO:0000313" key="9">
    <source>
        <dbReference type="Proteomes" id="UP001451303"/>
    </source>
</evidence>
<feature type="transmembrane region" description="Helical" evidence="6">
    <location>
        <begin position="492"/>
        <end position="513"/>
    </location>
</feature>
<feature type="domain" description="EF-hand" evidence="7">
    <location>
        <begin position="436"/>
        <end position="471"/>
    </location>
</feature>
<dbReference type="InterPro" id="IPR058650">
    <property type="entry name" value="Msy1/2-like"/>
</dbReference>
<feature type="transmembrane region" description="Helical" evidence="6">
    <location>
        <begin position="262"/>
        <end position="285"/>
    </location>
</feature>
<feature type="compositionally biased region" description="Polar residues" evidence="5">
    <location>
        <begin position="41"/>
        <end position="50"/>
    </location>
</feature>
<dbReference type="Pfam" id="PF25886">
    <property type="entry name" value="Msy1"/>
    <property type="match status" value="1"/>
</dbReference>
<sequence length="1068" mass="116584">MSLRSTKSPTGHRGFHHIPSNTDSDVEMDQLNDIPLRPIRTNASTASRSSNGGGVRKADQTLSNTLGGTVDSSSSPTEKHGLFHKPSKASHRQAGPSGRRRVRDLSRPGTNMSEDHKLNALGRFYRKVVSFPFVTRYLIYIIPIAFLFAIPLFVLPFTGNVDNIQLGTSDSDKENYTLFWLFLWIEISWLSLWTAKLVAHVLPHVFMFLCGVVSAGTRKYANVLAALEINLSLFLWLLASWLVFKFRFTDDSIEWVHTIKRILLSLFISFGVLLGEKAIVQLISISYHQRSFHNRIQDSKRDIYLLGLLYDASRTLFPMYCPEFADEDYVISDSINALLMRDRAEKMRPGGTSTPMRIVGDVHRIGDKITSVFGNIASEITGKNVFNPTSAHSIVIEALEKVRSSEAMARRIWMSFAAEGEEALLLDDIIEVLGPHHREEAEECFNAIDADQNGDISLDEMIRKVVDIGKERKAIAHSMKDISQALTVFDKVLLFVVLIIVIIIFLVVFQSSFVTTLATAGTTLLSLSFVFAVTTQEFLGSCIFLFVKHPYDVGDRVDIKGPDAEQLIVEKISLLYTVFTRIDKMQVVQVPNIQLNNLWIENVTRSKAMKETVDVAVSYDTSFEDIELLRLELEKFVRSPDNSRDFQPDINIMINDVGNLDKMTLKIQIKHKSNWHNEAVRCTRRSKFMCALALALKAVPINGPGGGGEALGGPNNPTYSVAVTDDFAATAREKADKDKAAAKMVNKLRQQEDDDISGSGKTGSSKLEAEQQAVANINASDPVAEALDDWGYDRATLRSRDASPVGRAGDDAASSISRRNHLSIRESQRGRRKLGEGLPSGNRSLSVHVTRPSVGSGVGSGFGSIRSPNTGRRSNLSFDVERGEAGISPGTYTYSQGYAGQGQPGPSMSQYAGAVYAAQHNQPPMSPSSPIASGGLYAGQSTLSPQSQQPQAPQPVYTAPGATAMTIPPPQTLPAPSPMTLSPTPTAGPSGTGGPVGARPRGASMSNPTAVVNRPTTATAPPQGQTQQTQQGQPPQAQLPGNLPQQAAAAVTGSDLTQTQTSHNQEHR</sequence>
<dbReference type="SUPFAM" id="SSF47473">
    <property type="entry name" value="EF-hand"/>
    <property type="match status" value="1"/>
</dbReference>
<organism evidence="8 9">
    <name type="scientific">Neurospora intermedia</name>
    <dbReference type="NCBI Taxonomy" id="5142"/>
    <lineage>
        <taxon>Eukaryota</taxon>
        <taxon>Fungi</taxon>
        <taxon>Dikarya</taxon>
        <taxon>Ascomycota</taxon>
        <taxon>Pezizomycotina</taxon>
        <taxon>Sordariomycetes</taxon>
        <taxon>Sordariomycetidae</taxon>
        <taxon>Sordariales</taxon>
        <taxon>Sordariaceae</taxon>
        <taxon>Neurospora</taxon>
    </lineage>
</organism>
<name>A0ABR3DCI0_NEUIN</name>
<dbReference type="InterPro" id="IPR018247">
    <property type="entry name" value="EF_Hand_1_Ca_BS"/>
</dbReference>
<feature type="compositionally biased region" description="Low complexity" evidence="5">
    <location>
        <begin position="940"/>
        <end position="955"/>
    </location>
</feature>
<evidence type="ECO:0000256" key="3">
    <source>
        <dbReference type="ARBA" id="ARBA00022837"/>
    </source>
</evidence>
<dbReference type="InterPro" id="IPR011992">
    <property type="entry name" value="EF-hand-dom_pair"/>
</dbReference>
<keyword evidence="6" id="KW-1133">Transmembrane helix</keyword>
<keyword evidence="4" id="KW-0256">Endoplasmic reticulum</keyword>
<dbReference type="PANTHER" id="PTHR31323">
    <property type="entry name" value="MECHANOSENSITIVE ION CHANNEL PROTEIN MSY2"/>
    <property type="match status" value="1"/>
</dbReference>
<feature type="region of interest" description="Disordered" evidence="5">
    <location>
        <begin position="920"/>
        <end position="1068"/>
    </location>
</feature>
<keyword evidence="4 6" id="KW-0472">Membrane</keyword>
<evidence type="ECO:0000256" key="6">
    <source>
        <dbReference type="SAM" id="Phobius"/>
    </source>
</evidence>
<feature type="transmembrane region" description="Helical" evidence="6">
    <location>
        <begin position="220"/>
        <end position="242"/>
    </location>
</feature>
<comment type="caution">
    <text evidence="8">The sequence shown here is derived from an EMBL/GenBank/DDBJ whole genome shotgun (WGS) entry which is preliminary data.</text>
</comment>
<feature type="compositionally biased region" description="Polar residues" evidence="5">
    <location>
        <begin position="920"/>
        <end position="931"/>
    </location>
</feature>
<keyword evidence="3" id="KW-0106">Calcium</keyword>
<dbReference type="PANTHER" id="PTHR31323:SF14">
    <property type="entry name" value="MECHANOSENSITIVE ION CHANNEL PROTEIN MSY2"/>
    <property type="match status" value="1"/>
</dbReference>
<dbReference type="PROSITE" id="PS50222">
    <property type="entry name" value="EF_HAND_2"/>
    <property type="match status" value="1"/>
</dbReference>
<evidence type="ECO:0000256" key="5">
    <source>
        <dbReference type="SAM" id="MobiDB-lite"/>
    </source>
</evidence>
<feature type="region of interest" description="Disordered" evidence="5">
    <location>
        <begin position="734"/>
        <end position="768"/>
    </location>
</feature>
<dbReference type="PROSITE" id="PS00018">
    <property type="entry name" value="EF_HAND_1"/>
    <property type="match status" value="1"/>
</dbReference>
<feature type="transmembrane region" description="Helical" evidence="6">
    <location>
        <begin position="137"/>
        <end position="158"/>
    </location>
</feature>
<evidence type="ECO:0000259" key="7">
    <source>
        <dbReference type="PROSITE" id="PS50222"/>
    </source>
</evidence>
<comment type="similarity">
    <text evidence="2 4">Belongs to the MscS (TC 1.A.23) family.</text>
</comment>
<feature type="compositionally biased region" description="Basic residues" evidence="5">
    <location>
        <begin position="82"/>
        <end position="91"/>
    </location>
</feature>
<reference evidence="8 9" key="1">
    <citation type="submission" date="2023-09" db="EMBL/GenBank/DDBJ databases">
        <title>Multi-omics analysis of a traditional fermented food reveals byproduct-associated fungal strains for waste-to-food upcycling.</title>
        <authorList>
            <consortium name="Lawrence Berkeley National Laboratory"/>
            <person name="Rekdal V.M."/>
            <person name="Villalobos-Escobedo J.M."/>
            <person name="Rodriguez-Valeron N."/>
            <person name="Garcia M.O."/>
            <person name="Vasquez D.P."/>
            <person name="Damayanti I."/>
            <person name="Sorensen P.M."/>
            <person name="Baidoo E.E."/>
            <person name="De Carvalho A.C."/>
            <person name="Riley R."/>
            <person name="Lipzen A."/>
            <person name="He G."/>
            <person name="Yan M."/>
            <person name="Haridas S."/>
            <person name="Daum C."/>
            <person name="Yoshinaga Y."/>
            <person name="Ng V."/>
            <person name="Grigoriev I.V."/>
            <person name="Munk R."/>
            <person name="Nuraida L."/>
            <person name="Wijaya C.H."/>
            <person name="Morales P.-C."/>
            <person name="Keasling J.D."/>
        </authorList>
    </citation>
    <scope>NUCLEOTIDE SEQUENCE [LARGE SCALE GENOMIC DNA]</scope>
    <source>
        <strain evidence="8 9">FGSC 2613</strain>
    </source>
</reference>
<feature type="compositionally biased region" description="Polar residues" evidence="5">
    <location>
        <begin position="60"/>
        <end position="76"/>
    </location>
</feature>
<accession>A0ABR3DCI0</accession>
<dbReference type="SUPFAM" id="SSF50182">
    <property type="entry name" value="Sm-like ribonucleoproteins"/>
    <property type="match status" value="1"/>
</dbReference>
<dbReference type="Proteomes" id="UP001451303">
    <property type="component" value="Unassembled WGS sequence"/>
</dbReference>
<comment type="subcellular location">
    <subcellularLocation>
        <location evidence="1">Endomembrane system</location>
        <topology evidence="1">Multi-pass membrane protein</topology>
    </subcellularLocation>
    <subcellularLocation>
        <location evidence="4">Endoplasmic reticulum membrane</location>
    </subcellularLocation>
</comment>
<evidence type="ECO:0000313" key="8">
    <source>
        <dbReference type="EMBL" id="KAL0470082.1"/>
    </source>
</evidence>
<dbReference type="InterPro" id="IPR002048">
    <property type="entry name" value="EF_hand_dom"/>
</dbReference>
<dbReference type="InterPro" id="IPR010920">
    <property type="entry name" value="LSM_dom_sf"/>
</dbReference>